<organism evidence="9 10">
    <name type="scientific">Striga hermonthica</name>
    <name type="common">Purple witchweed</name>
    <name type="synonym">Buchnera hermonthica</name>
    <dbReference type="NCBI Taxonomy" id="68872"/>
    <lineage>
        <taxon>Eukaryota</taxon>
        <taxon>Viridiplantae</taxon>
        <taxon>Streptophyta</taxon>
        <taxon>Embryophyta</taxon>
        <taxon>Tracheophyta</taxon>
        <taxon>Spermatophyta</taxon>
        <taxon>Magnoliopsida</taxon>
        <taxon>eudicotyledons</taxon>
        <taxon>Gunneridae</taxon>
        <taxon>Pentapetalae</taxon>
        <taxon>asterids</taxon>
        <taxon>lamiids</taxon>
        <taxon>Lamiales</taxon>
        <taxon>Orobanchaceae</taxon>
        <taxon>Buchnereae</taxon>
        <taxon>Striga</taxon>
    </lineage>
</organism>
<evidence type="ECO:0000259" key="7">
    <source>
        <dbReference type="Pfam" id="PF13839"/>
    </source>
</evidence>
<comment type="caution">
    <text evidence="9">The sequence shown here is derived from an EMBL/GenBank/DDBJ whole genome shotgun (WGS) entry which is preliminary data.</text>
</comment>
<evidence type="ECO:0000256" key="1">
    <source>
        <dbReference type="ARBA" id="ARBA00004167"/>
    </source>
</evidence>
<dbReference type="InterPro" id="IPR026057">
    <property type="entry name" value="TBL_C"/>
</dbReference>
<keyword evidence="5" id="KW-1133">Transmembrane helix</keyword>
<proteinExistence type="inferred from homology"/>
<accession>A0A9N7NET5</accession>
<evidence type="ECO:0000256" key="2">
    <source>
        <dbReference type="ARBA" id="ARBA00007727"/>
    </source>
</evidence>
<gene>
    <name evidence="9" type="ORF">SHERM_24040</name>
</gene>
<keyword evidence="10" id="KW-1185">Reference proteome</keyword>
<dbReference type="GO" id="GO:0016413">
    <property type="term" value="F:O-acetyltransferase activity"/>
    <property type="evidence" value="ECO:0007669"/>
    <property type="project" value="InterPro"/>
</dbReference>
<keyword evidence="6" id="KW-0472">Membrane</keyword>
<name>A0A9N7NET5_STRHE</name>
<comment type="subcellular location">
    <subcellularLocation>
        <location evidence="1">Membrane</location>
        <topology evidence="1">Single-pass membrane protein</topology>
    </subcellularLocation>
</comment>
<dbReference type="GO" id="GO:0005794">
    <property type="term" value="C:Golgi apparatus"/>
    <property type="evidence" value="ECO:0007669"/>
    <property type="project" value="TreeGrafter"/>
</dbReference>
<feature type="domain" description="Trichome birefringence-like C-terminal" evidence="7">
    <location>
        <begin position="118"/>
        <end position="400"/>
    </location>
</feature>
<keyword evidence="3" id="KW-0812">Transmembrane</keyword>
<dbReference type="OrthoDB" id="630188at2759"/>
<evidence type="ECO:0000256" key="6">
    <source>
        <dbReference type="ARBA" id="ARBA00023136"/>
    </source>
</evidence>
<evidence type="ECO:0000313" key="10">
    <source>
        <dbReference type="Proteomes" id="UP001153555"/>
    </source>
</evidence>
<dbReference type="Proteomes" id="UP001153555">
    <property type="component" value="Unassembled WGS sequence"/>
</dbReference>
<keyword evidence="4" id="KW-0735">Signal-anchor</keyword>
<dbReference type="Pfam" id="PF13839">
    <property type="entry name" value="PC-Esterase"/>
    <property type="match status" value="1"/>
</dbReference>
<dbReference type="PANTHER" id="PTHR32285">
    <property type="entry name" value="PROTEIN TRICHOME BIREFRINGENCE-LIKE 9-RELATED"/>
    <property type="match status" value="1"/>
</dbReference>
<dbReference type="EMBL" id="CACSLK010027752">
    <property type="protein sequence ID" value="CAA0828345.1"/>
    <property type="molecule type" value="Genomic_DNA"/>
</dbReference>
<dbReference type="PANTHER" id="PTHR32285:SF247">
    <property type="entry name" value="PROTEIN TRICHOME BIREFRINGENCE-LIKE 19"/>
    <property type="match status" value="1"/>
</dbReference>
<dbReference type="Pfam" id="PF14416">
    <property type="entry name" value="PMR5N"/>
    <property type="match status" value="1"/>
</dbReference>
<protein>
    <submittedName>
        <fullName evidence="9">Protein trichome birefringence-like 19</fullName>
    </submittedName>
</protein>
<evidence type="ECO:0000313" key="9">
    <source>
        <dbReference type="EMBL" id="CAA0828345.1"/>
    </source>
</evidence>
<dbReference type="GO" id="GO:0016020">
    <property type="term" value="C:membrane"/>
    <property type="evidence" value="ECO:0007669"/>
    <property type="project" value="UniProtKB-SubCell"/>
</dbReference>
<dbReference type="InterPro" id="IPR029962">
    <property type="entry name" value="TBL"/>
</dbReference>
<sequence>MKLHPSESRPKKPKLATIAAITLLLTIPLYFSFFANSSKKLPEKAPAATPSHSESKIRSKAQDLKCDLFNGEWVPDPKAPYYTNETCYAIQEHQNCMKFGRPDTEFMKWRWKPDGCELPGFDPNRFLELMKGKSLAFVGDSVARNHMQSLICLLSRVTHPVELSNPSEQNKRYEYRKYNFSISMFWSPYLVRTDQLQTEPFNLYLDEPDPHWPEAIAPFDYVLLSAEHWFFRPTYFHLSRHLVGCLYCPEQNPTTRLPPTFSYRLAFRTAFRAINLVSSFRGVVFLRTFAPSHFEGGTWNGGGDCKRTAPFGRNNGTGLEDRFKEMYEIQLEELGIARRAVKGNGERFRLFDATRPMMLRPDGHPSRYGHWPGAKLVLVNDCVHWCLPGPIDGLNDLFQELLEREIKDDR</sequence>
<comment type="similarity">
    <text evidence="2">Belongs to the PC-esterase family. TBL subfamily.</text>
</comment>
<evidence type="ECO:0000256" key="4">
    <source>
        <dbReference type="ARBA" id="ARBA00022968"/>
    </source>
</evidence>
<dbReference type="InterPro" id="IPR025846">
    <property type="entry name" value="TBL_N"/>
</dbReference>
<evidence type="ECO:0000256" key="5">
    <source>
        <dbReference type="ARBA" id="ARBA00022989"/>
    </source>
</evidence>
<evidence type="ECO:0000256" key="3">
    <source>
        <dbReference type="ARBA" id="ARBA00022692"/>
    </source>
</evidence>
<reference evidence="9" key="1">
    <citation type="submission" date="2019-12" db="EMBL/GenBank/DDBJ databases">
        <authorList>
            <person name="Scholes J."/>
        </authorList>
    </citation>
    <scope>NUCLEOTIDE SEQUENCE</scope>
</reference>
<dbReference type="AlphaFoldDB" id="A0A9N7NET5"/>
<evidence type="ECO:0000259" key="8">
    <source>
        <dbReference type="Pfam" id="PF14416"/>
    </source>
</evidence>
<feature type="domain" description="Trichome birefringence-like N-terminal" evidence="8">
    <location>
        <begin position="65"/>
        <end position="117"/>
    </location>
</feature>